<reference evidence="7" key="1">
    <citation type="journal article" date="2021" name="PeerJ">
        <title>Extensive microbial diversity within the chicken gut microbiome revealed by metagenomics and culture.</title>
        <authorList>
            <person name="Gilroy R."/>
            <person name="Ravi A."/>
            <person name="Getino M."/>
            <person name="Pursley I."/>
            <person name="Horton D.L."/>
            <person name="Alikhan N.F."/>
            <person name="Baker D."/>
            <person name="Gharbi K."/>
            <person name="Hall N."/>
            <person name="Watson M."/>
            <person name="Adriaenssens E.M."/>
            <person name="Foster-Nyarko E."/>
            <person name="Jarju S."/>
            <person name="Secka A."/>
            <person name="Antonio M."/>
            <person name="Oren A."/>
            <person name="Chaudhuri R.R."/>
            <person name="La Ragione R."/>
            <person name="Hildebrand F."/>
            <person name="Pallen M.J."/>
        </authorList>
    </citation>
    <scope>NUCLEOTIDE SEQUENCE</scope>
    <source>
        <strain evidence="7">ChiHjej12B11-16260</strain>
    </source>
</reference>
<feature type="coiled-coil region" evidence="5">
    <location>
        <begin position="101"/>
        <end position="132"/>
    </location>
</feature>
<proteinExistence type="inferred from homology"/>
<dbReference type="EMBL" id="DXFB01000053">
    <property type="protein sequence ID" value="HIX45003.1"/>
    <property type="molecule type" value="Genomic_DNA"/>
</dbReference>
<feature type="non-terminal residue" evidence="7">
    <location>
        <position position="1"/>
    </location>
</feature>
<evidence type="ECO:0000256" key="2">
    <source>
        <dbReference type="ARBA" id="ARBA00009840"/>
    </source>
</evidence>
<evidence type="ECO:0000256" key="5">
    <source>
        <dbReference type="SAM" id="Coils"/>
    </source>
</evidence>
<comment type="function">
    <text evidence="1">Involved in DNA recombination.</text>
</comment>
<comment type="similarity">
    <text evidence="2">Belongs to the RmuC family.</text>
</comment>
<organism evidence="7 8">
    <name type="scientific">Candidatus Barnesiella excrementipullorum</name>
    <dbReference type="NCBI Taxonomy" id="2838479"/>
    <lineage>
        <taxon>Bacteria</taxon>
        <taxon>Pseudomonadati</taxon>
        <taxon>Bacteroidota</taxon>
        <taxon>Bacteroidia</taxon>
        <taxon>Bacteroidales</taxon>
        <taxon>Barnesiellaceae</taxon>
        <taxon>Barnesiella</taxon>
    </lineage>
</organism>
<feature type="compositionally biased region" description="Acidic residues" evidence="6">
    <location>
        <begin position="479"/>
        <end position="495"/>
    </location>
</feature>
<keyword evidence="4" id="KW-0233">DNA recombination</keyword>
<evidence type="ECO:0000256" key="6">
    <source>
        <dbReference type="SAM" id="MobiDB-lite"/>
    </source>
</evidence>
<feature type="coiled-coil region" evidence="5">
    <location>
        <begin position="178"/>
        <end position="212"/>
    </location>
</feature>
<evidence type="ECO:0000256" key="3">
    <source>
        <dbReference type="ARBA" id="ARBA00023054"/>
    </source>
</evidence>
<evidence type="ECO:0000313" key="7">
    <source>
        <dbReference type="EMBL" id="HIX45003.1"/>
    </source>
</evidence>
<sequence length="495" mass="56574">AGVLLMWLLQRRAERESLRTELDLQAERNRCGELQTELQEQKGVAEGLQAEVRLLAAEKSRLEAEGRSLAERYEEKTGLCRQYAEDMAALRREADAANAGRIRLDADYRALQEKLETQRAEIEKLHEQTLAQFKVMASNIMEEKSKAFKELNGESLKTILDPLNRDIESFRKQVSQCYDTESKERSSLQEQIRQLTMQNEAMRREADKLTSALRGGSKVQGDWGEMILLNILRQSGLREGADFEVQKTVDAQGDNSRPDAVLHFPNQGDMIIDSKVSFTAYDNYMNASTDEQRRRYARQHLESVYGHIAELSRKDYPARNNRSPEFVIMFIPIESMFMLALDEARAQGKNLWHDAYVKHVIIMTPTNLVLAVRMLQDMWRQQRLEANIRAIKERAEKIYTQFINFAVDIDAVRANLDKALASCDSARRRLTSGNNNLIGQFERMRHLGLEPKLPGNTSIQKTWNQLREEALGADALPAAEEDTALDGDSEPIPDL</sequence>
<dbReference type="PANTHER" id="PTHR30563:SF0">
    <property type="entry name" value="DNA RECOMBINATION PROTEIN RMUC"/>
    <property type="match status" value="1"/>
</dbReference>
<name>A0A9D1VQL6_9BACT</name>
<dbReference type="Gene3D" id="1.20.5.1160">
    <property type="entry name" value="Vasodilator-stimulated phosphoprotein"/>
    <property type="match status" value="1"/>
</dbReference>
<feature type="coiled-coil region" evidence="5">
    <location>
        <begin position="381"/>
        <end position="429"/>
    </location>
</feature>
<feature type="coiled-coil region" evidence="5">
    <location>
        <begin position="24"/>
        <end position="65"/>
    </location>
</feature>
<accession>A0A9D1VQL6</accession>
<dbReference type="GO" id="GO:0006310">
    <property type="term" value="P:DNA recombination"/>
    <property type="evidence" value="ECO:0007669"/>
    <property type="project" value="UniProtKB-KW"/>
</dbReference>
<evidence type="ECO:0000313" key="8">
    <source>
        <dbReference type="Proteomes" id="UP000824246"/>
    </source>
</evidence>
<keyword evidence="3 5" id="KW-0175">Coiled coil</keyword>
<dbReference type="AlphaFoldDB" id="A0A9D1VQL6"/>
<feature type="region of interest" description="Disordered" evidence="6">
    <location>
        <begin position="471"/>
        <end position="495"/>
    </location>
</feature>
<evidence type="ECO:0000256" key="1">
    <source>
        <dbReference type="ARBA" id="ARBA00003416"/>
    </source>
</evidence>
<gene>
    <name evidence="7" type="primary">rmuC</name>
    <name evidence="7" type="ORF">H9982_02155</name>
</gene>
<evidence type="ECO:0000256" key="4">
    <source>
        <dbReference type="ARBA" id="ARBA00023172"/>
    </source>
</evidence>
<dbReference type="Proteomes" id="UP000824246">
    <property type="component" value="Unassembled WGS sequence"/>
</dbReference>
<comment type="caution">
    <text evidence="7">The sequence shown here is derived from an EMBL/GenBank/DDBJ whole genome shotgun (WGS) entry which is preliminary data.</text>
</comment>
<protein>
    <submittedName>
        <fullName evidence="7">DNA recombination protein RmuC</fullName>
    </submittedName>
</protein>
<reference evidence="7" key="2">
    <citation type="submission" date="2021-04" db="EMBL/GenBank/DDBJ databases">
        <authorList>
            <person name="Gilroy R."/>
        </authorList>
    </citation>
    <scope>NUCLEOTIDE SEQUENCE</scope>
    <source>
        <strain evidence="7">ChiHjej12B11-16260</strain>
    </source>
</reference>
<dbReference type="InterPro" id="IPR003798">
    <property type="entry name" value="DNA_recombination_RmuC"/>
</dbReference>
<dbReference type="PANTHER" id="PTHR30563">
    <property type="entry name" value="DNA RECOMBINATION PROTEIN RMUC"/>
    <property type="match status" value="1"/>
</dbReference>
<dbReference type="Pfam" id="PF02646">
    <property type="entry name" value="RmuC"/>
    <property type="match status" value="1"/>
</dbReference>